<dbReference type="EMBL" id="AZBU02000010">
    <property type="protein sequence ID" value="TKR62077.1"/>
    <property type="molecule type" value="Genomic_DNA"/>
</dbReference>
<feature type="transmembrane region" description="Helical" evidence="1">
    <location>
        <begin position="71"/>
        <end position="102"/>
    </location>
</feature>
<keyword evidence="1" id="KW-0812">Transmembrane</keyword>
<comment type="caution">
    <text evidence="2">The sequence shown here is derived from an EMBL/GenBank/DDBJ whole genome shotgun (WGS) entry which is preliminary data.</text>
</comment>
<sequence>MAVLNVFIAVDRLYAMRKPFKYNRLYSGLILKISVALILLIFAASFAIYTVTRPDNGHIHGYTFTHFVNRFYQSVIHLCTVGAFLFSMVVTILFLHDFYGFLKRSSNGQMGSYTKSVNAANKIVVYLMAVEFICLVVPNTLEIILRYFFDIRMGNFGPVIHPLFVLYITISSLLFLMSSTKNMKSSPPSPVHPVTMHNWTSGVAGTHSGHLMHHSQK</sequence>
<accession>A0A4U5M0D2</accession>
<evidence type="ECO:0000313" key="3">
    <source>
        <dbReference type="Proteomes" id="UP000298663"/>
    </source>
</evidence>
<feature type="transmembrane region" description="Helical" evidence="1">
    <location>
        <begin position="123"/>
        <end position="147"/>
    </location>
</feature>
<dbReference type="Proteomes" id="UP000298663">
    <property type="component" value="Unassembled WGS sequence"/>
</dbReference>
<evidence type="ECO:0000256" key="1">
    <source>
        <dbReference type="SAM" id="Phobius"/>
    </source>
</evidence>
<name>A0A4U5M0D2_STECR</name>
<evidence type="ECO:0008006" key="4">
    <source>
        <dbReference type="Google" id="ProtNLM"/>
    </source>
</evidence>
<dbReference type="SUPFAM" id="SSF81321">
    <property type="entry name" value="Family A G protein-coupled receptor-like"/>
    <property type="match status" value="1"/>
</dbReference>
<gene>
    <name evidence="2" type="ORF">L596_026084</name>
</gene>
<dbReference type="OrthoDB" id="10441207at2759"/>
<proteinExistence type="predicted"/>
<reference evidence="2 3" key="1">
    <citation type="journal article" date="2015" name="Genome Biol.">
        <title>Comparative genomics of Steinernema reveals deeply conserved gene regulatory networks.</title>
        <authorList>
            <person name="Dillman A.R."/>
            <person name="Macchietto M."/>
            <person name="Porter C.F."/>
            <person name="Rogers A."/>
            <person name="Williams B."/>
            <person name="Antoshechkin I."/>
            <person name="Lee M.M."/>
            <person name="Goodwin Z."/>
            <person name="Lu X."/>
            <person name="Lewis E.E."/>
            <person name="Goodrich-Blair H."/>
            <person name="Stock S.P."/>
            <person name="Adams B.J."/>
            <person name="Sternberg P.W."/>
            <person name="Mortazavi A."/>
        </authorList>
    </citation>
    <scope>NUCLEOTIDE SEQUENCE [LARGE SCALE GENOMIC DNA]</scope>
    <source>
        <strain evidence="2 3">ALL</strain>
    </source>
</reference>
<protein>
    <recommendedName>
        <fullName evidence="4">G-protein coupled receptors family 1 profile domain-containing protein</fullName>
    </recommendedName>
</protein>
<organism evidence="2 3">
    <name type="scientific">Steinernema carpocapsae</name>
    <name type="common">Entomopathogenic nematode</name>
    <dbReference type="NCBI Taxonomy" id="34508"/>
    <lineage>
        <taxon>Eukaryota</taxon>
        <taxon>Metazoa</taxon>
        <taxon>Ecdysozoa</taxon>
        <taxon>Nematoda</taxon>
        <taxon>Chromadorea</taxon>
        <taxon>Rhabditida</taxon>
        <taxon>Tylenchina</taxon>
        <taxon>Panagrolaimomorpha</taxon>
        <taxon>Strongyloidoidea</taxon>
        <taxon>Steinernematidae</taxon>
        <taxon>Steinernema</taxon>
    </lineage>
</organism>
<feature type="transmembrane region" description="Helical" evidence="1">
    <location>
        <begin position="159"/>
        <end position="177"/>
    </location>
</feature>
<feature type="transmembrane region" description="Helical" evidence="1">
    <location>
        <begin position="25"/>
        <end position="51"/>
    </location>
</feature>
<evidence type="ECO:0000313" key="2">
    <source>
        <dbReference type="EMBL" id="TKR62077.1"/>
    </source>
</evidence>
<dbReference type="Gene3D" id="1.20.1070.10">
    <property type="entry name" value="Rhodopsin 7-helix transmembrane proteins"/>
    <property type="match status" value="1"/>
</dbReference>
<keyword evidence="3" id="KW-1185">Reference proteome</keyword>
<keyword evidence="1" id="KW-0472">Membrane</keyword>
<reference evidence="2 3" key="2">
    <citation type="journal article" date="2019" name="G3 (Bethesda)">
        <title>Hybrid Assembly of the Genome of the Entomopathogenic Nematode Steinernema carpocapsae Identifies the X-Chromosome.</title>
        <authorList>
            <person name="Serra L."/>
            <person name="Macchietto M."/>
            <person name="Macias-Munoz A."/>
            <person name="McGill C.J."/>
            <person name="Rodriguez I.M."/>
            <person name="Rodriguez B."/>
            <person name="Murad R."/>
            <person name="Mortazavi A."/>
        </authorList>
    </citation>
    <scope>NUCLEOTIDE SEQUENCE [LARGE SCALE GENOMIC DNA]</scope>
    <source>
        <strain evidence="2 3">ALL</strain>
    </source>
</reference>
<dbReference type="AlphaFoldDB" id="A0A4U5M0D2"/>
<keyword evidence="1" id="KW-1133">Transmembrane helix</keyword>